<sequence>MAYPQKKEAGKKYTWQDYLTWPDEERWEVIDGEAYPWHGETANMSPSPSLQHQIATGNFYGILRTKLLKHQCRVFVAPLDVYFDDYNFVQPDVFIVCDRNKIRDKIYGAPDLTIEVISPYTSLKDKRTKKMLYERFGVREYILVYPEELFIERYCLIDNRYGDSEVFGPQEILPLCSLEGIEVPLWEVFEVEQPQSEQASNK</sequence>
<keyword evidence="2" id="KW-0378">Hydrolase</keyword>
<dbReference type="InterPro" id="IPR008538">
    <property type="entry name" value="Uma2"/>
</dbReference>
<dbReference type="SUPFAM" id="SSF52980">
    <property type="entry name" value="Restriction endonuclease-like"/>
    <property type="match status" value="1"/>
</dbReference>
<evidence type="ECO:0000313" key="2">
    <source>
        <dbReference type="EMBL" id="GER93560.1"/>
    </source>
</evidence>
<reference evidence="2" key="1">
    <citation type="submission" date="2019-10" db="EMBL/GenBank/DDBJ databases">
        <title>Metagenomic sequencing of thiosulfate-disproportionating enrichment culture.</title>
        <authorList>
            <person name="Umezawa K."/>
            <person name="Kojima H."/>
            <person name="Fukui M."/>
        </authorList>
    </citation>
    <scope>NUCLEOTIDE SEQUENCE</scope>
    <source>
        <strain evidence="2">45J</strain>
    </source>
</reference>
<dbReference type="Gene3D" id="3.90.1570.10">
    <property type="entry name" value="tt1808, chain A"/>
    <property type="match status" value="1"/>
</dbReference>
<dbReference type="GO" id="GO:0004519">
    <property type="term" value="F:endonuclease activity"/>
    <property type="evidence" value="ECO:0007669"/>
    <property type="project" value="UniProtKB-KW"/>
</dbReference>
<keyword evidence="2" id="KW-0540">Nuclease</keyword>
<dbReference type="PANTHER" id="PTHR36558">
    <property type="entry name" value="GLR1098 PROTEIN"/>
    <property type="match status" value="1"/>
</dbReference>
<organism evidence="2">
    <name type="scientific">hot springs metagenome</name>
    <dbReference type="NCBI Taxonomy" id="433727"/>
    <lineage>
        <taxon>unclassified sequences</taxon>
        <taxon>metagenomes</taxon>
        <taxon>ecological metagenomes</taxon>
    </lineage>
</organism>
<feature type="domain" description="Putative restriction endonuclease" evidence="1">
    <location>
        <begin position="15"/>
        <end position="182"/>
    </location>
</feature>
<dbReference type="Pfam" id="PF05685">
    <property type="entry name" value="Uma2"/>
    <property type="match status" value="1"/>
</dbReference>
<name>A0A5J4L3X0_9ZZZZ</name>
<keyword evidence="2" id="KW-0255">Endonuclease</keyword>
<dbReference type="PANTHER" id="PTHR36558:SF1">
    <property type="entry name" value="RESTRICTION ENDONUCLEASE DOMAIN-CONTAINING PROTEIN-RELATED"/>
    <property type="match status" value="1"/>
</dbReference>
<dbReference type="EMBL" id="BLAB01000001">
    <property type="protein sequence ID" value="GER93560.1"/>
    <property type="molecule type" value="Genomic_DNA"/>
</dbReference>
<dbReference type="InterPro" id="IPR011335">
    <property type="entry name" value="Restrct_endonuc-II-like"/>
</dbReference>
<protein>
    <submittedName>
        <fullName evidence="2">Uma2 family endonuclease</fullName>
    </submittedName>
</protein>
<gene>
    <name evidence="2" type="ORF">A45J_1306</name>
</gene>
<accession>A0A5J4L3X0</accession>
<evidence type="ECO:0000259" key="1">
    <source>
        <dbReference type="Pfam" id="PF05685"/>
    </source>
</evidence>
<dbReference type="CDD" id="cd06260">
    <property type="entry name" value="DUF820-like"/>
    <property type="match status" value="1"/>
</dbReference>
<proteinExistence type="predicted"/>
<comment type="caution">
    <text evidence="2">The sequence shown here is derived from an EMBL/GenBank/DDBJ whole genome shotgun (WGS) entry which is preliminary data.</text>
</comment>
<dbReference type="InterPro" id="IPR012296">
    <property type="entry name" value="Nuclease_put_TT1808"/>
</dbReference>
<dbReference type="AlphaFoldDB" id="A0A5J4L3X0"/>